<evidence type="ECO:0000259" key="1">
    <source>
        <dbReference type="Pfam" id="PF09823"/>
    </source>
</evidence>
<dbReference type="RefSeq" id="WP_191749344.1">
    <property type="nucleotide sequence ID" value="NZ_JACSQZ010000013.1"/>
</dbReference>
<dbReference type="Pfam" id="PF09823">
    <property type="entry name" value="DUF2357"/>
    <property type="match status" value="1"/>
</dbReference>
<evidence type="ECO:0000313" key="3">
    <source>
        <dbReference type="Proteomes" id="UP000640335"/>
    </source>
</evidence>
<evidence type="ECO:0000313" key="2">
    <source>
        <dbReference type="EMBL" id="MBD7914585.1"/>
    </source>
</evidence>
<comment type="caution">
    <text evidence="2">The sequence shown here is derived from an EMBL/GenBank/DDBJ whole genome shotgun (WGS) entry which is preliminary data.</text>
</comment>
<dbReference type="InterPro" id="IPR018633">
    <property type="entry name" value="DUF2357"/>
</dbReference>
<dbReference type="Proteomes" id="UP000640335">
    <property type="component" value="Unassembled WGS sequence"/>
</dbReference>
<feature type="domain" description="DUF2357" evidence="1">
    <location>
        <begin position="101"/>
        <end position="342"/>
    </location>
</feature>
<gene>
    <name evidence="2" type="ORF">H9660_05455</name>
</gene>
<dbReference type="EMBL" id="JACSQZ010000013">
    <property type="protein sequence ID" value="MBD7914585.1"/>
    <property type="molecule type" value="Genomic_DNA"/>
</dbReference>
<accession>A0ABR8Q2E0</accession>
<keyword evidence="3" id="KW-1185">Reference proteome</keyword>
<reference evidence="2 3" key="1">
    <citation type="submission" date="2020-08" db="EMBL/GenBank/DDBJ databases">
        <title>A Genomic Blueprint of the Chicken Gut Microbiome.</title>
        <authorList>
            <person name="Gilroy R."/>
            <person name="Ravi A."/>
            <person name="Getino M."/>
            <person name="Pursley I."/>
            <person name="Horton D.L."/>
            <person name="Alikhan N.-F."/>
            <person name="Baker D."/>
            <person name="Gharbi K."/>
            <person name="Hall N."/>
            <person name="Watson M."/>
            <person name="Adriaenssens E.M."/>
            <person name="Foster-Nyarko E."/>
            <person name="Jarju S."/>
            <person name="Secka A."/>
            <person name="Antonio M."/>
            <person name="Oren A."/>
            <person name="Chaudhuri R."/>
            <person name="La Ragione R.M."/>
            <person name="Hildebrand F."/>
            <person name="Pallen M.J."/>
        </authorList>
    </citation>
    <scope>NUCLEOTIDE SEQUENCE [LARGE SCALE GENOMIC DNA]</scope>
    <source>
        <strain evidence="2 3">Sa3CUN1</strain>
    </source>
</reference>
<dbReference type="Pfam" id="PF04411">
    <property type="entry name" value="PDDEXK_7"/>
    <property type="match status" value="1"/>
</dbReference>
<sequence length="787" mass="91977">MDLQASGNNVELIFIETEEIYFSIKGNVSSVGVSEEADFKVSSLVEIISCELNEKMYFKEYKNYEIIIEAKNTSKIKFYHDNPTIRDKVTPTGRSGKILSGIINFRGDIGYSDLYVFVNGREHIKLTVEVFPSKIDYKEDYKALVNDVNEEIYNLAYGFLSRTYLGAEIVNNKNSTHSEFYSILNYLYEKLLKSIDIIIRNPHHGLIKESRVCKYHNLRNSSMETVKWLEKRPHVIRNIDGRYIPNEAIQVTKTLTYDTNENKFLKFILLSIIRKIDNFILNYNKSVWKSEDEVISKLSSMKKQIIRRINTTFLKEVNESHINSVSLVFSMASGYREVYKYYLMLQKGLNINSNILSISMKDLPLLYEYWCFIKINSLLKRKYKLISSDFIKINNDGIVVALRKGKASTLVYENPKTKEKFRVLYNTNTLSGTINQKPDNILSIDKEGSAKAYEFIFDAKYKADYSEAYINRYNGIGPKEEDINTMHRYRDAIVYKNKHDNKYKNCVFGAFVLFPYKEEKRFKEHHFYKSIEEVNIGGIPFLPSSTKLMEEFLNEIINESTYSTFERSLEQVGNEEYLRDEYFTNRNVLVGPIKDEKHLKVTLTGKFYHVPKKSVNFIKNNIQYVALSKPIGKFKDEAGISYYGKVSKIIEVKRSEITALPKKSDEIYYLINIEEWIKLPKKIEVNGYPIRRCLYTSDYLLNKAKIISELFIKSKEEYRVWCELSRFSEKAKIRFEDGSEEVLHVECGNGIDIVAKGDSVKVCYGDKTEIFDVYKFKKNIRRIIRLN</sequence>
<name>A0ABR8Q2E0_9CLOT</name>
<organism evidence="2 3">
    <name type="scientific">Clostridium gallinarum</name>
    <dbReference type="NCBI Taxonomy" id="2762246"/>
    <lineage>
        <taxon>Bacteria</taxon>
        <taxon>Bacillati</taxon>
        <taxon>Bacillota</taxon>
        <taxon>Clostridia</taxon>
        <taxon>Eubacteriales</taxon>
        <taxon>Clostridiaceae</taxon>
        <taxon>Clostridium</taxon>
    </lineage>
</organism>
<proteinExistence type="predicted"/>
<protein>
    <submittedName>
        <fullName evidence="2">DUF2357 domain-containing protein</fullName>
    </submittedName>
</protein>
<dbReference type="InterPro" id="IPR007505">
    <property type="entry name" value="PDDEXK_7"/>
</dbReference>